<name>A0A2K1IMT0_PHYPA</name>
<dbReference type="Gramene" id="Pp3c22_8800V3.1">
    <property type="protein sequence ID" value="Pp3c22_8800V3.1"/>
    <property type="gene ID" value="Pp3c22_8800"/>
</dbReference>
<keyword evidence="1" id="KW-0677">Repeat</keyword>
<feature type="domain" description="Clp R" evidence="2">
    <location>
        <begin position="90"/>
        <end position="239"/>
    </location>
</feature>
<dbReference type="InterPro" id="IPR036628">
    <property type="entry name" value="Clp_N_dom_sf"/>
</dbReference>
<dbReference type="STRING" id="3218.A0A2K1IMT0"/>
<evidence type="ECO:0000313" key="3">
    <source>
        <dbReference type="EMBL" id="PNR30585.1"/>
    </source>
</evidence>
<sequence length="249" mass="27131">MASSLLRTCCCTPSTAAAAAAPLAEPRRGATASNVAVRLSQLCSELRWSGGHPTSLFLNRGYTARDSRRQKRFSAVCMVLPAGDTHRVESPKVNWESRAVKSFSMSELEARKLRYPNTGTESILLGILTEGTSEAARYLRKNGVTLFGAKEEIIKLLGKADMYYFSPEHPPLTDSAQKALEWAVDPKNIPEGVSDRELSTTMLVLGIWAQKGSGGQKVLEKLGINDEKIAELAATMKNSPASNYQQLVK</sequence>
<dbReference type="OrthoDB" id="2014724at2759"/>
<dbReference type="PaxDb" id="3218-PP1S12_85V6.2"/>
<dbReference type="PANTHER" id="PTHR47016">
    <property type="entry name" value="ATP-DEPENDENT CLP PROTEASE ATP-BINDING SUBUNIT CLPT1, CHLOROPLASTIC"/>
    <property type="match status" value="1"/>
</dbReference>
<reference evidence="3 5" key="2">
    <citation type="journal article" date="2018" name="Plant J.">
        <title>The Physcomitrella patens chromosome-scale assembly reveals moss genome structure and evolution.</title>
        <authorList>
            <person name="Lang D."/>
            <person name="Ullrich K.K."/>
            <person name="Murat F."/>
            <person name="Fuchs J."/>
            <person name="Jenkins J."/>
            <person name="Haas F.B."/>
            <person name="Piednoel M."/>
            <person name="Gundlach H."/>
            <person name="Van Bel M."/>
            <person name="Meyberg R."/>
            <person name="Vives C."/>
            <person name="Morata J."/>
            <person name="Symeonidi A."/>
            <person name="Hiss M."/>
            <person name="Muchero W."/>
            <person name="Kamisugi Y."/>
            <person name="Saleh O."/>
            <person name="Blanc G."/>
            <person name="Decker E.L."/>
            <person name="van Gessel N."/>
            <person name="Grimwood J."/>
            <person name="Hayes R.D."/>
            <person name="Graham S.W."/>
            <person name="Gunter L.E."/>
            <person name="McDaniel S.F."/>
            <person name="Hoernstein S.N.W."/>
            <person name="Larsson A."/>
            <person name="Li F.W."/>
            <person name="Perroud P.F."/>
            <person name="Phillips J."/>
            <person name="Ranjan P."/>
            <person name="Rokshar D.S."/>
            <person name="Rothfels C.J."/>
            <person name="Schneider L."/>
            <person name="Shu S."/>
            <person name="Stevenson D.W."/>
            <person name="Thummler F."/>
            <person name="Tillich M."/>
            <person name="Villarreal Aguilar J.C."/>
            <person name="Widiez T."/>
            <person name="Wong G.K."/>
            <person name="Wymore A."/>
            <person name="Zhang Y."/>
            <person name="Zimmer A.D."/>
            <person name="Quatrano R.S."/>
            <person name="Mayer K.F.X."/>
            <person name="Goodstein D."/>
            <person name="Casacuberta J.M."/>
            <person name="Vandepoele K."/>
            <person name="Reski R."/>
            <person name="Cuming A.C."/>
            <person name="Tuskan G.A."/>
            <person name="Maumus F."/>
            <person name="Salse J."/>
            <person name="Schmutz J."/>
            <person name="Rensing S.A."/>
        </authorList>
    </citation>
    <scope>NUCLEOTIDE SEQUENCE [LARGE SCALE GENOMIC DNA]</scope>
    <source>
        <strain evidence="4 5">cv. Gransden 2004</strain>
    </source>
</reference>
<dbReference type="Proteomes" id="UP000006727">
    <property type="component" value="Chromosome 22"/>
</dbReference>
<dbReference type="InterPro" id="IPR004176">
    <property type="entry name" value="Clp_R_N"/>
</dbReference>
<evidence type="ECO:0000313" key="4">
    <source>
        <dbReference type="EnsemblPlants" id="Pp3c22_8800V3.1"/>
    </source>
</evidence>
<dbReference type="SUPFAM" id="SSF81923">
    <property type="entry name" value="Double Clp-N motif"/>
    <property type="match status" value="1"/>
</dbReference>
<dbReference type="RefSeq" id="XP_024360273.1">
    <property type="nucleotide sequence ID" value="XM_024504505.2"/>
</dbReference>
<accession>A0A2K1IMT0</accession>
<dbReference type="EMBL" id="ABEU02000022">
    <property type="protein sequence ID" value="PNR30585.1"/>
    <property type="molecule type" value="Genomic_DNA"/>
</dbReference>
<proteinExistence type="predicted"/>
<reference evidence="4" key="3">
    <citation type="submission" date="2020-12" db="UniProtKB">
        <authorList>
            <consortium name="EnsemblPlants"/>
        </authorList>
    </citation>
    <scope>IDENTIFICATION</scope>
</reference>
<dbReference type="OMA" id="WYEVESP"/>
<evidence type="ECO:0000256" key="1">
    <source>
        <dbReference type="PROSITE-ProRule" id="PRU01251"/>
    </source>
</evidence>
<keyword evidence="5" id="KW-1185">Reference proteome</keyword>
<dbReference type="EnsemblPlants" id="Pp3c22_8800V3.1">
    <property type="protein sequence ID" value="Pp3c22_8800V3.1"/>
    <property type="gene ID" value="Pp3c22_8800"/>
</dbReference>
<dbReference type="Gene3D" id="1.10.1780.10">
    <property type="entry name" value="Clp, N-terminal domain"/>
    <property type="match status" value="1"/>
</dbReference>
<dbReference type="InterPro" id="IPR044217">
    <property type="entry name" value="CLPT1/2"/>
</dbReference>
<dbReference type="EnsemblPlants" id="Pp3c22_8800V3.2">
    <property type="protein sequence ID" value="Pp3c22_8800V3.2"/>
    <property type="gene ID" value="Pp3c22_8800"/>
</dbReference>
<dbReference type="Gramene" id="Pp3c22_8800V3.2">
    <property type="protein sequence ID" value="Pp3c22_8800V3.2"/>
    <property type="gene ID" value="Pp3c22_8800"/>
</dbReference>
<organism evidence="3">
    <name type="scientific">Physcomitrium patens</name>
    <name type="common">Spreading-leaved earth moss</name>
    <name type="synonym">Physcomitrella patens</name>
    <dbReference type="NCBI Taxonomy" id="3218"/>
    <lineage>
        <taxon>Eukaryota</taxon>
        <taxon>Viridiplantae</taxon>
        <taxon>Streptophyta</taxon>
        <taxon>Embryophyta</taxon>
        <taxon>Bryophyta</taxon>
        <taxon>Bryophytina</taxon>
        <taxon>Bryopsida</taxon>
        <taxon>Funariidae</taxon>
        <taxon>Funariales</taxon>
        <taxon>Funariaceae</taxon>
        <taxon>Physcomitrium</taxon>
    </lineage>
</organism>
<dbReference type="PROSITE" id="PS51903">
    <property type="entry name" value="CLP_R"/>
    <property type="match status" value="1"/>
</dbReference>
<dbReference type="GeneID" id="112274764"/>
<dbReference type="AlphaFoldDB" id="A0A2K1IMT0"/>
<evidence type="ECO:0000259" key="2">
    <source>
        <dbReference type="PROSITE" id="PS51903"/>
    </source>
</evidence>
<dbReference type="Pfam" id="PF02861">
    <property type="entry name" value="Clp_N"/>
    <property type="match status" value="1"/>
</dbReference>
<protein>
    <recommendedName>
        <fullName evidence="2">Clp R domain-containing protein</fullName>
    </recommendedName>
</protein>
<evidence type="ECO:0000313" key="5">
    <source>
        <dbReference type="Proteomes" id="UP000006727"/>
    </source>
</evidence>
<reference evidence="3 5" key="1">
    <citation type="journal article" date="2008" name="Science">
        <title>The Physcomitrella genome reveals evolutionary insights into the conquest of land by plants.</title>
        <authorList>
            <person name="Rensing S."/>
            <person name="Lang D."/>
            <person name="Zimmer A."/>
            <person name="Terry A."/>
            <person name="Salamov A."/>
            <person name="Shapiro H."/>
            <person name="Nishiyama T."/>
            <person name="Perroud P.-F."/>
            <person name="Lindquist E."/>
            <person name="Kamisugi Y."/>
            <person name="Tanahashi T."/>
            <person name="Sakakibara K."/>
            <person name="Fujita T."/>
            <person name="Oishi K."/>
            <person name="Shin-I T."/>
            <person name="Kuroki Y."/>
            <person name="Toyoda A."/>
            <person name="Suzuki Y."/>
            <person name="Hashimoto A."/>
            <person name="Yamaguchi K."/>
            <person name="Sugano A."/>
            <person name="Kohara Y."/>
            <person name="Fujiyama A."/>
            <person name="Anterola A."/>
            <person name="Aoki S."/>
            <person name="Ashton N."/>
            <person name="Barbazuk W.B."/>
            <person name="Barker E."/>
            <person name="Bennetzen J."/>
            <person name="Bezanilla M."/>
            <person name="Blankenship R."/>
            <person name="Cho S.H."/>
            <person name="Dutcher S."/>
            <person name="Estelle M."/>
            <person name="Fawcett J.A."/>
            <person name="Gundlach H."/>
            <person name="Hanada K."/>
            <person name="Heyl A."/>
            <person name="Hicks K.A."/>
            <person name="Hugh J."/>
            <person name="Lohr M."/>
            <person name="Mayer K."/>
            <person name="Melkozernov A."/>
            <person name="Murata T."/>
            <person name="Nelson D."/>
            <person name="Pils B."/>
            <person name="Prigge M."/>
            <person name="Reiss B."/>
            <person name="Renner T."/>
            <person name="Rombauts S."/>
            <person name="Rushton P."/>
            <person name="Sanderfoot A."/>
            <person name="Schween G."/>
            <person name="Shiu S.-H."/>
            <person name="Stueber K."/>
            <person name="Theodoulou F.L."/>
            <person name="Tu H."/>
            <person name="Van de Peer Y."/>
            <person name="Verrier P.J."/>
            <person name="Waters E."/>
            <person name="Wood A."/>
            <person name="Yang L."/>
            <person name="Cove D."/>
            <person name="Cuming A."/>
            <person name="Hasebe M."/>
            <person name="Lucas S."/>
            <person name="Mishler D.B."/>
            <person name="Reski R."/>
            <person name="Grigoriev I."/>
            <person name="Quatrano R.S."/>
            <person name="Boore J.L."/>
        </authorList>
    </citation>
    <scope>NUCLEOTIDE SEQUENCE [LARGE SCALE GENOMIC DNA]</scope>
    <source>
        <strain evidence="4 5">cv. Gransden 2004</strain>
    </source>
</reference>
<gene>
    <name evidence="4" type="primary">LOC112274764</name>
    <name evidence="3" type="ORF">PHYPA_026901</name>
</gene>
<dbReference type="PANTHER" id="PTHR47016:SF1">
    <property type="entry name" value="ATP-DEPENDENT CLP PROTEASE ATP-BINDING SUBUNIT CLPT1, CHLOROPLASTIC"/>
    <property type="match status" value="1"/>
</dbReference>